<dbReference type="AlphaFoldDB" id="A0A2T0WCA1"/>
<keyword evidence="3" id="KW-1185">Reference proteome</keyword>
<gene>
    <name evidence="2" type="ORF">CLW00_12212</name>
</gene>
<reference evidence="2 3" key="1">
    <citation type="submission" date="2018-03" db="EMBL/GenBank/DDBJ databases">
        <title>Genomic Encyclopedia of Archaeal and Bacterial Type Strains, Phase II (KMG-II): from individual species to whole genera.</title>
        <authorList>
            <person name="Goeker M."/>
        </authorList>
    </citation>
    <scope>NUCLEOTIDE SEQUENCE [LARGE SCALE GENOMIC DNA]</scope>
    <source>
        <strain evidence="2 3">DSM 27929</strain>
    </source>
</reference>
<keyword evidence="1" id="KW-0472">Membrane</keyword>
<proteinExistence type="predicted"/>
<keyword evidence="1" id="KW-0812">Transmembrane</keyword>
<sequence length="151" mass="17231">MRHIVYSLFAIASLLILTDFLLPGIQFVKSEFEVKKELQQYFNAAGNSHFSYKVITDNHDFTISEGFAQEILDGQQTIQYRVSQIFQEVNGYGLADSKSTSMHSLRIFSGLILPLFVIITLFISFRKARSLNTLVFVLQVLLIADLLFLIM</sequence>
<feature type="transmembrane region" description="Helical" evidence="1">
    <location>
        <begin position="131"/>
        <end position="150"/>
    </location>
</feature>
<dbReference type="EMBL" id="PVTR01000022">
    <property type="protein sequence ID" value="PRY84323.1"/>
    <property type="molecule type" value="Genomic_DNA"/>
</dbReference>
<accession>A0A2T0WCA1</accession>
<evidence type="ECO:0000256" key="1">
    <source>
        <dbReference type="SAM" id="Phobius"/>
    </source>
</evidence>
<organism evidence="2 3">
    <name type="scientific">Mongoliibacter ruber</name>
    <dbReference type="NCBI Taxonomy" id="1750599"/>
    <lineage>
        <taxon>Bacteria</taxon>
        <taxon>Pseudomonadati</taxon>
        <taxon>Bacteroidota</taxon>
        <taxon>Cytophagia</taxon>
        <taxon>Cytophagales</taxon>
        <taxon>Cyclobacteriaceae</taxon>
        <taxon>Mongoliibacter</taxon>
    </lineage>
</organism>
<feature type="transmembrane region" description="Helical" evidence="1">
    <location>
        <begin position="107"/>
        <end position="125"/>
    </location>
</feature>
<evidence type="ECO:0000313" key="2">
    <source>
        <dbReference type="EMBL" id="PRY84323.1"/>
    </source>
</evidence>
<comment type="caution">
    <text evidence="2">The sequence shown here is derived from an EMBL/GenBank/DDBJ whole genome shotgun (WGS) entry which is preliminary data.</text>
</comment>
<name>A0A2T0WCA1_9BACT</name>
<dbReference type="Proteomes" id="UP000238157">
    <property type="component" value="Unassembled WGS sequence"/>
</dbReference>
<dbReference type="RefSeq" id="WP_106135596.1">
    <property type="nucleotide sequence ID" value="NZ_PVTR01000022.1"/>
</dbReference>
<dbReference type="OrthoDB" id="982428at2"/>
<protein>
    <submittedName>
        <fullName evidence="2">Uncharacterized protein</fullName>
    </submittedName>
</protein>
<keyword evidence="1" id="KW-1133">Transmembrane helix</keyword>
<evidence type="ECO:0000313" key="3">
    <source>
        <dbReference type="Proteomes" id="UP000238157"/>
    </source>
</evidence>
<feature type="transmembrane region" description="Helical" evidence="1">
    <location>
        <begin position="6"/>
        <end position="28"/>
    </location>
</feature>